<sequence length="86" mass="9851">MNNIEAILGYCSPLRGIHQYLVWWCGGSWESGGFFSPLLYPYLEQFHDLHNTDSIILPQDRAVRKRTDNSKIHPNQQLALLAIKPG</sequence>
<proteinExistence type="predicted"/>
<comment type="caution">
    <text evidence="1">The sequence shown here is derived from an EMBL/GenBank/DDBJ whole genome shotgun (WGS) entry which is preliminary data.</text>
</comment>
<evidence type="ECO:0000313" key="1">
    <source>
        <dbReference type="EMBL" id="KNZ56566.1"/>
    </source>
</evidence>
<dbReference type="VEuPathDB" id="FungiDB:VP01_2373g2"/>
<protein>
    <submittedName>
        <fullName evidence="1">Uncharacterized protein</fullName>
    </submittedName>
</protein>
<name>A0A0L6V6Y9_9BASI</name>
<dbReference type="Proteomes" id="UP000037035">
    <property type="component" value="Unassembled WGS sequence"/>
</dbReference>
<accession>A0A0L6V6Y9</accession>
<evidence type="ECO:0000313" key="2">
    <source>
        <dbReference type="Proteomes" id="UP000037035"/>
    </source>
</evidence>
<organism evidence="1 2">
    <name type="scientific">Puccinia sorghi</name>
    <dbReference type="NCBI Taxonomy" id="27349"/>
    <lineage>
        <taxon>Eukaryota</taxon>
        <taxon>Fungi</taxon>
        <taxon>Dikarya</taxon>
        <taxon>Basidiomycota</taxon>
        <taxon>Pucciniomycotina</taxon>
        <taxon>Pucciniomycetes</taxon>
        <taxon>Pucciniales</taxon>
        <taxon>Pucciniaceae</taxon>
        <taxon>Puccinia</taxon>
    </lineage>
</organism>
<keyword evidence="2" id="KW-1185">Reference proteome</keyword>
<dbReference type="EMBL" id="LAVV01007251">
    <property type="protein sequence ID" value="KNZ56566.1"/>
    <property type="molecule type" value="Genomic_DNA"/>
</dbReference>
<reference evidence="1 2" key="1">
    <citation type="submission" date="2015-08" db="EMBL/GenBank/DDBJ databases">
        <title>Next Generation Sequencing and Analysis of the Genome of Puccinia sorghi L Schw, the Causal Agent of Maize Common Rust.</title>
        <authorList>
            <person name="Rochi L."/>
            <person name="Burguener G."/>
            <person name="Darino M."/>
            <person name="Turjanski A."/>
            <person name="Kreff E."/>
            <person name="Dieguez M.J."/>
            <person name="Sacco F."/>
        </authorList>
    </citation>
    <scope>NUCLEOTIDE SEQUENCE [LARGE SCALE GENOMIC DNA]</scope>
    <source>
        <strain evidence="1 2">RO10H11247</strain>
    </source>
</reference>
<gene>
    <name evidence="1" type="ORF">VP01_2373g2</name>
</gene>
<dbReference type="AlphaFoldDB" id="A0A0L6V6Y9"/>